<keyword evidence="17" id="KW-0314">Glutamate biosynthesis</keyword>
<evidence type="ECO:0000256" key="9">
    <source>
        <dbReference type="ARBA" id="ARBA00022630"/>
    </source>
</evidence>
<reference evidence="27" key="2">
    <citation type="submission" date="2023-05" db="EMBL/GenBank/DDBJ databases">
        <authorList>
            <consortium name="Lawrence Berkeley National Laboratory"/>
            <person name="Steindorff A."/>
            <person name="Hensen N."/>
            <person name="Bonometti L."/>
            <person name="Westerberg I."/>
            <person name="Brannstrom I.O."/>
            <person name="Guillou S."/>
            <person name="Cros-Aarteil S."/>
            <person name="Calhoun S."/>
            <person name="Haridas S."/>
            <person name="Kuo A."/>
            <person name="Mondo S."/>
            <person name="Pangilinan J."/>
            <person name="Riley R."/>
            <person name="Labutti K."/>
            <person name="Andreopoulos B."/>
            <person name="Lipzen A."/>
            <person name="Chen C."/>
            <person name="Yanf M."/>
            <person name="Daum C."/>
            <person name="Ng V."/>
            <person name="Clum A."/>
            <person name="Ohm R."/>
            <person name="Martin F."/>
            <person name="Silar P."/>
            <person name="Natvig D."/>
            <person name="Lalanne C."/>
            <person name="Gautier V."/>
            <person name="Ament-Velasquez S.L."/>
            <person name="Kruys A."/>
            <person name="Hutchinson M.I."/>
            <person name="Powell A.J."/>
            <person name="Barry K."/>
            <person name="Miller A.N."/>
            <person name="Grigoriev I.V."/>
            <person name="Debuchy R."/>
            <person name="Gladieux P."/>
            <person name="Thoren M.H."/>
            <person name="Johannesson H."/>
        </authorList>
    </citation>
    <scope>NUCLEOTIDE SEQUENCE</scope>
    <source>
        <strain evidence="27">CBS 892.96</strain>
    </source>
</reference>
<dbReference type="SUPFAM" id="SSF51971">
    <property type="entry name" value="Nucleotide-binding domain"/>
    <property type="match status" value="2"/>
</dbReference>
<dbReference type="Pfam" id="PF07992">
    <property type="entry name" value="Pyr_redox_2"/>
    <property type="match status" value="1"/>
</dbReference>
<dbReference type="SUPFAM" id="SSF46548">
    <property type="entry name" value="alpha-helical ferredoxin"/>
    <property type="match status" value="1"/>
</dbReference>
<dbReference type="InterPro" id="IPR036188">
    <property type="entry name" value="FAD/NAD-bd_sf"/>
</dbReference>
<dbReference type="PANTHER" id="PTHR43100">
    <property type="entry name" value="GLUTAMATE SYNTHASE [NADPH] SMALL CHAIN"/>
    <property type="match status" value="1"/>
</dbReference>
<comment type="pathway">
    <text evidence="5">Amino-acid biosynthesis; L-glutamate biosynthesis via GLT pathway; L-glutamate from 2-oxoglutarate and L-glutamine (NAD(+) route): step 1/1.</text>
</comment>
<keyword evidence="11" id="KW-0479">Metal-binding</keyword>
<evidence type="ECO:0000256" key="2">
    <source>
        <dbReference type="ARBA" id="ARBA00001974"/>
    </source>
</evidence>
<dbReference type="NCBIfam" id="NF008730">
    <property type="entry name" value="PRK11750.1"/>
    <property type="match status" value="1"/>
</dbReference>
<dbReference type="InterPro" id="IPR013785">
    <property type="entry name" value="Aldolase_TIM"/>
</dbReference>
<feature type="binding site" evidence="24">
    <location>
        <position position="1189"/>
    </location>
    <ligand>
        <name>[3Fe-4S] cluster</name>
        <dbReference type="ChEBI" id="CHEBI:21137"/>
    </ligand>
</feature>
<dbReference type="EMBL" id="MU866090">
    <property type="protein sequence ID" value="KAK4181095.1"/>
    <property type="molecule type" value="Genomic_DNA"/>
</dbReference>
<evidence type="ECO:0000256" key="4">
    <source>
        <dbReference type="ARBA" id="ARBA00004909"/>
    </source>
</evidence>
<dbReference type="GO" id="GO:0019676">
    <property type="term" value="P:ammonia assimilation cycle"/>
    <property type="evidence" value="ECO:0007669"/>
    <property type="project" value="UniProtKB-ARBA"/>
</dbReference>
<evidence type="ECO:0000256" key="16">
    <source>
        <dbReference type="ARBA" id="ARBA00023014"/>
    </source>
</evidence>
<dbReference type="Gene3D" id="2.160.20.60">
    <property type="entry name" value="Glutamate synthase, alpha subunit, C-terminal domain"/>
    <property type="match status" value="1"/>
</dbReference>
<dbReference type="InterPro" id="IPR002932">
    <property type="entry name" value="Glu_synthdom"/>
</dbReference>
<dbReference type="NCBIfam" id="TIGR01317">
    <property type="entry name" value="GOGAT_sm_gam"/>
    <property type="match status" value="1"/>
</dbReference>
<reference evidence="27" key="1">
    <citation type="journal article" date="2023" name="Mol. Phylogenet. Evol.">
        <title>Genome-scale phylogeny and comparative genomics of the fungal order Sordariales.</title>
        <authorList>
            <person name="Hensen N."/>
            <person name="Bonometti L."/>
            <person name="Westerberg I."/>
            <person name="Brannstrom I.O."/>
            <person name="Guillou S."/>
            <person name="Cros-Aarteil S."/>
            <person name="Calhoun S."/>
            <person name="Haridas S."/>
            <person name="Kuo A."/>
            <person name="Mondo S."/>
            <person name="Pangilinan J."/>
            <person name="Riley R."/>
            <person name="LaButti K."/>
            <person name="Andreopoulos B."/>
            <person name="Lipzen A."/>
            <person name="Chen C."/>
            <person name="Yan M."/>
            <person name="Daum C."/>
            <person name="Ng V."/>
            <person name="Clum A."/>
            <person name="Steindorff A."/>
            <person name="Ohm R.A."/>
            <person name="Martin F."/>
            <person name="Silar P."/>
            <person name="Natvig D.O."/>
            <person name="Lalanne C."/>
            <person name="Gautier V."/>
            <person name="Ament-Velasquez S.L."/>
            <person name="Kruys A."/>
            <person name="Hutchinson M.I."/>
            <person name="Powell A.J."/>
            <person name="Barry K."/>
            <person name="Miller A.N."/>
            <person name="Grigoriev I.V."/>
            <person name="Debuchy R."/>
            <person name="Gladieux P."/>
            <person name="Hiltunen Thoren M."/>
            <person name="Johannesson H."/>
        </authorList>
    </citation>
    <scope>NUCLEOTIDE SEQUENCE</scope>
    <source>
        <strain evidence="27">CBS 892.96</strain>
    </source>
</reference>
<dbReference type="SUPFAM" id="SSF56235">
    <property type="entry name" value="N-terminal nucleophile aminohydrolases (Ntn hydrolases)"/>
    <property type="match status" value="1"/>
</dbReference>
<keyword evidence="10" id="KW-0288">FMN</keyword>
<name>A0AAN6WFT5_9PEZI</name>
<dbReference type="Pfam" id="PF14691">
    <property type="entry name" value="Fer4_20"/>
    <property type="match status" value="1"/>
</dbReference>
<dbReference type="Pfam" id="PF01645">
    <property type="entry name" value="Glu_synthase"/>
    <property type="match status" value="1"/>
</dbReference>
<dbReference type="SUPFAM" id="SSF51395">
    <property type="entry name" value="FMN-linked oxidoreductases"/>
    <property type="match status" value="1"/>
</dbReference>
<evidence type="ECO:0000256" key="21">
    <source>
        <dbReference type="ARBA" id="ARBA00057049"/>
    </source>
</evidence>
<dbReference type="PANTHER" id="PTHR43100:SF1">
    <property type="entry name" value="GLUTAMATE SYNTHASE [NADPH] SMALL CHAIN"/>
    <property type="match status" value="1"/>
</dbReference>
<comment type="cofactor">
    <cofactor evidence="2">
        <name>FAD</name>
        <dbReference type="ChEBI" id="CHEBI:57692"/>
    </cofactor>
</comment>
<dbReference type="GO" id="GO:0010181">
    <property type="term" value="F:FMN binding"/>
    <property type="evidence" value="ECO:0007669"/>
    <property type="project" value="InterPro"/>
</dbReference>
<dbReference type="CDD" id="cd00713">
    <property type="entry name" value="GltS"/>
    <property type="match status" value="1"/>
</dbReference>
<keyword evidence="18 24" id="KW-0003">3Fe-4S</keyword>
<organism evidence="27 28">
    <name type="scientific">Triangularia setosa</name>
    <dbReference type="NCBI Taxonomy" id="2587417"/>
    <lineage>
        <taxon>Eukaryota</taxon>
        <taxon>Fungi</taxon>
        <taxon>Dikarya</taxon>
        <taxon>Ascomycota</taxon>
        <taxon>Pezizomycotina</taxon>
        <taxon>Sordariomycetes</taxon>
        <taxon>Sordariomycetidae</taxon>
        <taxon>Sordariales</taxon>
        <taxon>Podosporaceae</taxon>
        <taxon>Triangularia</taxon>
    </lineage>
</organism>
<evidence type="ECO:0000256" key="1">
    <source>
        <dbReference type="ARBA" id="ARBA00001917"/>
    </source>
</evidence>
<evidence type="ECO:0000256" key="22">
    <source>
        <dbReference type="ARBA" id="ARBA00068518"/>
    </source>
</evidence>
<feature type="region of interest" description="Disordered" evidence="25">
    <location>
        <begin position="967"/>
        <end position="986"/>
    </location>
</feature>
<dbReference type="PRINTS" id="PR00419">
    <property type="entry name" value="ADXRDTASE"/>
</dbReference>
<evidence type="ECO:0000256" key="12">
    <source>
        <dbReference type="ARBA" id="ARBA00022827"/>
    </source>
</evidence>
<protein>
    <recommendedName>
        <fullName evidence="22">Glutamate synthase [NADH]</fullName>
        <ecNumber evidence="19">1.4.1.14</ecNumber>
    </recommendedName>
</protein>
<evidence type="ECO:0000256" key="18">
    <source>
        <dbReference type="ARBA" id="ARBA00023291"/>
    </source>
</evidence>
<dbReference type="InterPro" id="IPR029055">
    <property type="entry name" value="Ntn_hydrolases_N"/>
</dbReference>
<dbReference type="InterPro" id="IPR036485">
    <property type="entry name" value="Glu_synth_asu_C_sf"/>
</dbReference>
<evidence type="ECO:0000256" key="24">
    <source>
        <dbReference type="PIRSR" id="PIRSR000187-2"/>
    </source>
</evidence>
<dbReference type="Gene3D" id="1.10.1060.10">
    <property type="entry name" value="Alpha-helical ferredoxin"/>
    <property type="match status" value="1"/>
</dbReference>
<dbReference type="GO" id="GO:0005506">
    <property type="term" value="F:iron ion binding"/>
    <property type="evidence" value="ECO:0007669"/>
    <property type="project" value="InterPro"/>
</dbReference>
<dbReference type="FunFam" id="3.20.20.70:FF:000031">
    <property type="entry name" value="Glutamate synthase 1 [NADH]"/>
    <property type="match status" value="1"/>
</dbReference>
<evidence type="ECO:0000256" key="23">
    <source>
        <dbReference type="PIRSR" id="PIRSR000187-1"/>
    </source>
</evidence>
<feature type="binding site" evidence="24">
    <location>
        <position position="1200"/>
    </location>
    <ligand>
        <name>[3Fe-4S] cluster</name>
        <dbReference type="ChEBI" id="CHEBI:21137"/>
    </ligand>
</feature>
<dbReference type="InterPro" id="IPR006005">
    <property type="entry name" value="Glut_synth_ssu1"/>
</dbReference>
<dbReference type="FunFam" id="3.60.20.10:FF:000001">
    <property type="entry name" value="Glutamate synthase, large subunit"/>
    <property type="match status" value="1"/>
</dbReference>
<dbReference type="Pfam" id="PF04898">
    <property type="entry name" value="Glu_syn_central"/>
    <property type="match status" value="1"/>
</dbReference>
<dbReference type="GO" id="GO:0050660">
    <property type="term" value="F:flavin adenine dinucleotide binding"/>
    <property type="evidence" value="ECO:0007669"/>
    <property type="project" value="InterPro"/>
</dbReference>
<evidence type="ECO:0000256" key="10">
    <source>
        <dbReference type="ARBA" id="ARBA00022643"/>
    </source>
</evidence>
<evidence type="ECO:0000256" key="14">
    <source>
        <dbReference type="ARBA" id="ARBA00023002"/>
    </source>
</evidence>
<comment type="caution">
    <text evidence="27">The sequence shown here is derived from an EMBL/GenBank/DDBJ whole genome shotgun (WGS) entry which is preliminary data.</text>
</comment>
<dbReference type="InterPro" id="IPR012220">
    <property type="entry name" value="Glu_synth_euk"/>
</dbReference>
<dbReference type="Pfam" id="PF01493">
    <property type="entry name" value="GXGXG"/>
    <property type="match status" value="1"/>
</dbReference>
<dbReference type="Proteomes" id="UP001302321">
    <property type="component" value="Unassembled WGS sequence"/>
</dbReference>
<evidence type="ECO:0000256" key="19">
    <source>
        <dbReference type="ARBA" id="ARBA00024383"/>
    </source>
</evidence>
<comment type="cofactor">
    <cofactor evidence="24">
        <name>[3Fe-4S] cluster</name>
        <dbReference type="ChEBI" id="CHEBI:21137"/>
    </cofactor>
    <text evidence="24">Binds 1 [3Fe-4S] cluster.</text>
</comment>
<dbReference type="InterPro" id="IPR017932">
    <property type="entry name" value="GATase_2_dom"/>
</dbReference>
<evidence type="ECO:0000256" key="8">
    <source>
        <dbReference type="ARBA" id="ARBA00022605"/>
    </source>
</evidence>
<dbReference type="Pfam" id="PF00310">
    <property type="entry name" value="GATase_2"/>
    <property type="match status" value="1"/>
</dbReference>
<feature type="active site" description="For GATase activity" evidence="23">
    <location>
        <position position="57"/>
    </location>
</feature>
<evidence type="ECO:0000313" key="28">
    <source>
        <dbReference type="Proteomes" id="UP001302321"/>
    </source>
</evidence>
<comment type="subunit">
    <text evidence="7">Homotrimer.</text>
</comment>
<evidence type="ECO:0000256" key="20">
    <source>
        <dbReference type="ARBA" id="ARBA00048867"/>
    </source>
</evidence>
<evidence type="ECO:0000256" key="15">
    <source>
        <dbReference type="ARBA" id="ARBA00023004"/>
    </source>
</evidence>
<dbReference type="FunFam" id="3.50.50.60:FF:000022">
    <property type="entry name" value="Glutamate synthase [NADH], amyloplastic"/>
    <property type="match status" value="1"/>
</dbReference>
<dbReference type="EC" id="1.4.1.14" evidence="19"/>
<keyword evidence="8" id="KW-0028">Amino-acid biosynthesis</keyword>
<dbReference type="InterPro" id="IPR023753">
    <property type="entry name" value="FAD/NAD-binding_dom"/>
</dbReference>
<comment type="cofactor">
    <cofactor evidence="1">
        <name>FMN</name>
        <dbReference type="ChEBI" id="CHEBI:58210"/>
    </cofactor>
</comment>
<comment type="catalytic activity">
    <reaction evidence="20">
        <text>2 L-glutamate + NAD(+) = L-glutamine + 2-oxoglutarate + NADH + H(+)</text>
        <dbReference type="Rhea" id="RHEA:13753"/>
        <dbReference type="ChEBI" id="CHEBI:15378"/>
        <dbReference type="ChEBI" id="CHEBI:16810"/>
        <dbReference type="ChEBI" id="CHEBI:29985"/>
        <dbReference type="ChEBI" id="CHEBI:57540"/>
        <dbReference type="ChEBI" id="CHEBI:57945"/>
        <dbReference type="ChEBI" id="CHEBI:58359"/>
        <dbReference type="EC" id="1.4.1.14"/>
    </reaction>
</comment>
<keyword evidence="13" id="KW-0315">Glutamine amidotransferase</keyword>
<dbReference type="PIRSF" id="PIRSF000187">
    <property type="entry name" value="GOGAT"/>
    <property type="match status" value="1"/>
</dbReference>
<keyword evidence="9" id="KW-0285">Flavoprotein</keyword>
<evidence type="ECO:0000313" key="27">
    <source>
        <dbReference type="EMBL" id="KAK4181095.1"/>
    </source>
</evidence>
<dbReference type="SUPFAM" id="SSF69336">
    <property type="entry name" value="Alpha subunit of glutamate synthase, C-terminal domain"/>
    <property type="match status" value="1"/>
</dbReference>
<dbReference type="GO" id="GO:0016639">
    <property type="term" value="F:oxidoreductase activity, acting on the CH-NH2 group of donors, NAD or NADP as acceptor"/>
    <property type="evidence" value="ECO:0007669"/>
    <property type="project" value="InterPro"/>
</dbReference>
<comment type="pathway">
    <text evidence="4">Nitrogen metabolism.</text>
</comment>
<keyword evidence="28" id="KW-1185">Reference proteome</keyword>
<evidence type="ECO:0000256" key="13">
    <source>
        <dbReference type="ARBA" id="ARBA00022962"/>
    </source>
</evidence>
<dbReference type="Gene3D" id="3.60.20.10">
    <property type="entry name" value="Glutamine Phosphoribosylpyrophosphate, subunit 1, domain 1"/>
    <property type="match status" value="1"/>
</dbReference>
<gene>
    <name evidence="27" type="ORF">QBC36DRAFT_128889</name>
</gene>
<dbReference type="CDD" id="cd00982">
    <property type="entry name" value="gltB_C"/>
    <property type="match status" value="1"/>
</dbReference>
<evidence type="ECO:0000256" key="11">
    <source>
        <dbReference type="ARBA" id="ARBA00022723"/>
    </source>
</evidence>
<evidence type="ECO:0000259" key="26">
    <source>
        <dbReference type="PROSITE" id="PS51278"/>
    </source>
</evidence>
<dbReference type="GO" id="GO:0006537">
    <property type="term" value="P:glutamate biosynthetic process"/>
    <property type="evidence" value="ECO:0007669"/>
    <property type="project" value="UniProtKB-KW"/>
</dbReference>
<evidence type="ECO:0000256" key="3">
    <source>
        <dbReference type="ARBA" id="ARBA00004802"/>
    </source>
</evidence>
<evidence type="ECO:0000256" key="5">
    <source>
        <dbReference type="ARBA" id="ARBA00004944"/>
    </source>
</evidence>
<keyword evidence="15" id="KW-0408">Iron</keyword>
<dbReference type="InterPro" id="IPR009051">
    <property type="entry name" value="Helical_ferredxn"/>
</dbReference>
<dbReference type="InterPro" id="IPR002489">
    <property type="entry name" value="Glu_synth_asu_C"/>
</dbReference>
<dbReference type="PROSITE" id="PS51278">
    <property type="entry name" value="GATASE_TYPE_2"/>
    <property type="match status" value="1"/>
</dbReference>
<keyword evidence="12" id="KW-0274">FAD</keyword>
<feature type="binding site" evidence="24">
    <location>
        <position position="1195"/>
    </location>
    <ligand>
        <name>[3Fe-4S] cluster</name>
        <dbReference type="ChEBI" id="CHEBI:21137"/>
    </ligand>
</feature>
<comment type="function">
    <text evidence="21">Forms L-glutamate from L-glutamine and 2-oxoglutarate. Represents an alternative pathway to L-glutamate dehydrogenase for the biosynthesis of L-glutamate. Participates with glutamine synthetase in ammonia assimilation processes. The enzyme is specific for NADH, L-glutamine and 2-oxoglutarate.</text>
</comment>
<dbReference type="InterPro" id="IPR028261">
    <property type="entry name" value="DPD_II"/>
</dbReference>
<dbReference type="Gene3D" id="3.20.20.70">
    <property type="entry name" value="Aldolase class I"/>
    <property type="match status" value="2"/>
</dbReference>
<dbReference type="FunFam" id="1.10.1060.10:FF:000006">
    <property type="entry name" value="Glutamate synthase (NADPH/NADH)"/>
    <property type="match status" value="1"/>
</dbReference>
<proteinExistence type="inferred from homology"/>
<dbReference type="GO" id="GO:0016040">
    <property type="term" value="F:glutamate synthase (NADH) activity"/>
    <property type="evidence" value="ECO:0007669"/>
    <property type="project" value="UniProtKB-EC"/>
</dbReference>
<dbReference type="InterPro" id="IPR006982">
    <property type="entry name" value="Glu_synth_centr_N"/>
</dbReference>
<feature type="domain" description="Glutamine amidotransferase type-2" evidence="26">
    <location>
        <begin position="57"/>
        <end position="466"/>
    </location>
</feature>
<evidence type="ECO:0000256" key="6">
    <source>
        <dbReference type="ARBA" id="ARBA00009716"/>
    </source>
</evidence>
<dbReference type="Gene3D" id="3.50.50.60">
    <property type="entry name" value="FAD/NAD(P)-binding domain"/>
    <property type="match status" value="2"/>
</dbReference>
<dbReference type="FunFam" id="2.160.20.60:FF:000001">
    <property type="entry name" value="Glutamate synthase, large subunit"/>
    <property type="match status" value="1"/>
</dbReference>
<evidence type="ECO:0000256" key="17">
    <source>
        <dbReference type="ARBA" id="ARBA00023164"/>
    </source>
</evidence>
<keyword evidence="14" id="KW-0560">Oxidoreductase</keyword>
<evidence type="ECO:0000256" key="25">
    <source>
        <dbReference type="SAM" id="MobiDB-lite"/>
    </source>
</evidence>
<accession>A0AAN6WFT5</accession>
<dbReference type="InterPro" id="IPR051394">
    <property type="entry name" value="Glutamate_Synthase"/>
</dbReference>
<dbReference type="CDD" id="cd02808">
    <property type="entry name" value="GltS_FMN"/>
    <property type="match status" value="1"/>
</dbReference>
<dbReference type="FunFam" id="3.20.20.70:FF:000017">
    <property type="entry name" value="Glutamate synthase [NADH], amyloplastic"/>
    <property type="match status" value="1"/>
</dbReference>
<comment type="pathway">
    <text evidence="3">Energy metabolism; nitrogen metabolism.</text>
</comment>
<dbReference type="GO" id="GO:0051538">
    <property type="term" value="F:3 iron, 4 sulfur cluster binding"/>
    <property type="evidence" value="ECO:0007669"/>
    <property type="project" value="UniProtKB-KW"/>
</dbReference>
<sequence length="2116" mass="233597">MGEIKLTPEFDDRQTHIESEQYDYQPYEYQTENNDSWAGALPVKQGLYDPSLEKDACGVGFACHIKGKPSHKIVSDARNLLCNMTHRGAVGSDARDGDGAGVMTSIPHKFFVKNFEREEGIKLPPLGQYAVGNLFFKPDPETLQESKRQLEDIAESLGLRVLGWRELPVDSTLLGPAAASREPTILQPFVVLQSAYGSGNAPEITDADKFDDRLFERQLYVLRKRATRTVGLQNWFYICSLSNKNIVYKGQLAPVQVYQYYHDLVNADYEAHFALVHSRFSTNTFPSWDRAQPLRWAAHNGEINTLRGNKNWMRAREGVMQSDIFGDELEDLYPVVEDGGSDSAAFDNVLELLTINGVLSLPEAVMLMVPEAWQGNSAMDPKKAAFYEWAACQMEPWDGPALFTFADGRFCGANLDRNGLRPCRFYVMDDDRIICASEVGTIPVEPERIIQKGRLQPGRMLLVDTHAGRIIDDSELKAAVSTRQDFRAWLDENLITLPNVLEKVGEDKSVVLAAKPDDFKLQEDPLLHAFGYTFEQVSLLLAPMASDEKEALGSMGNDAPLACLSQAPKLLYEYFRQLFAQVTNPPIDPIRESIVMSLECYVGPQGNLLEMDASQCGRLLLPSPILSIEEFNALNNMSKLYPEWTVKTIDITFPKTEGVQGYIKHLDYICKEATAAIEARDRIIVLTDRKTSKDRVAVSALLASGMVHHHLVANKWRSMAALVVETAEAREVHHMCVLLGYGVDAINPYLAMECILKLNKEKLIKKKLSDEQLIHNYKHSVDGGILKVMSKMGISTLASYKGAQIFEALGVDDSVVDRCFRGTASRIKGITFQLIAEDAFRLHERGFPSRYTVGVAGLPESGEYHWRDGGEAHINDPTSIANIQDAVRTKNDKSYEAYSRSEYEQIKACTLRGMLDFKFEETTPIPIEQVEPWTEIVRRFCTGAMSYGSISMESHSTLAVAMNRLGGKSNTGEGGEDPERSQVMPNGDTMRSAIKQVASGRFGVTSAYLADSDELQIKMAQGAKPGEGGELPGHKVSKSIARTRHSTPGVGLISPPPHHDIYSIEDLKQLIYDLKCSSPRSRVSVKLVSETGVGIVASGVAKAKADHILISGHDGGTGASRWTGIKYAGLPWELGLAETHQTLVLNDLRGRVVVQTDGQLRTGRDVAIACLLGAEEWGFATTPLIAMGCIMMRKCHLNTCPVGIATQDPELRKKFTGTPEHVINFFYYVANELRAIMAKLGFRTVNEMIGRAEVLKVREDLRTNKTANIDLSLILTPAHKLRPGVATFNVRKQDHRLYVRLDNKLISEAELTLDKGLPSRIECDIVNTDRAMGTSLSYHVSKRFGEAGLPMDTIHVNIKGSAGQSFGAFLAPGITLELEGDANDYVGKGLSGGRLIVYPPRSAVFKAEENILIGNVCLYGATSGTAFFRGVAAERFAVRNSGATAVVEGVGDHGCEYMTGGRIVILGSTGRNFAAGMSGGIAYVLDIHQDFLSKLNTEMVEAGPVEEPEEVAYLRGLIEDHHHYTGSELAARILVDFNRALPRFIKVLPVDYKRVLAEEAAKAAEAKRAEYNLPIVSGVESKKEAKKEHTEKLADIEESFGDQTRDKKKALVLDKTKGFMKYQRRSEKYRSAKTRVKDWAELSQRLDEDELKYQSARCMDCGVPFCQSDTGCPISNIIPKWNELVFQNQWQDALNRLLMTNNFPEFTGRVCPAPCEGACVLGINEDPVGIKSIECAIIDRGFEKGWMVPNPPKVRTGKKVAVIGSGPAGLAAADQLNKAGHLVTVYERADRLGGLLMYGIPNMKLDKRIVDRRTKFMADEGVIFKTGVSIGEEIKLMDLKAENDAVIIATGATVARDLPIKGRNLEGIHYAMEFLHKNTKSLLDSELADGSYISAKDKHVVVIGGGDTGNDCIGTSVRHGAKSVVNFELLPQPPPERARDNPWPQWPRIYRVDYGHTEVAQHTGKDPREFCIMSEEFVDDGSGKVKGINTVRVEWTKSASGGWDMKKVEGSQQFFPADLVLLSMGFLGPEARVLGDEIEKDARKNVKTPAGKYSTNVEGVFAAGDCRRGQSLIVWGINEGRQAAREVDLYLEKNTSLPVTGGIVKRTAEEVFTAIA</sequence>
<evidence type="ECO:0000256" key="7">
    <source>
        <dbReference type="ARBA" id="ARBA00011233"/>
    </source>
</evidence>
<dbReference type="FunFam" id="3.50.50.60:FF:000160">
    <property type="entry name" value="Glutamate synthase (NADPH)"/>
    <property type="match status" value="1"/>
</dbReference>
<comment type="similarity">
    <text evidence="6">Belongs to the glutamate synthase family.</text>
</comment>
<keyword evidence="16 24" id="KW-0411">Iron-sulfur</keyword>